<dbReference type="PANTHER" id="PTHR12994">
    <property type="entry name" value="SECERNIN"/>
    <property type="match status" value="1"/>
</dbReference>
<dbReference type="GeneID" id="74306063"/>
<evidence type="ECO:0000256" key="1">
    <source>
        <dbReference type="SAM" id="MobiDB-lite"/>
    </source>
</evidence>
<dbReference type="AlphaFoldDB" id="A0A9E7TLP3"/>
<keyword evidence="2" id="KW-0378">Hydrolase</keyword>
<evidence type="ECO:0000313" key="2">
    <source>
        <dbReference type="EMBL" id="UUX92581.1"/>
    </source>
</evidence>
<dbReference type="PANTHER" id="PTHR12994:SF17">
    <property type="entry name" value="LD30995P"/>
    <property type="match status" value="1"/>
</dbReference>
<organism evidence="2 3">
    <name type="scientific">Methanoplanus endosymbiosus</name>
    <dbReference type="NCBI Taxonomy" id="33865"/>
    <lineage>
        <taxon>Archaea</taxon>
        <taxon>Methanobacteriati</taxon>
        <taxon>Methanobacteriota</taxon>
        <taxon>Stenosarchaea group</taxon>
        <taxon>Methanomicrobia</taxon>
        <taxon>Methanomicrobiales</taxon>
        <taxon>Methanomicrobiaceae</taxon>
        <taxon>Methanoplanus</taxon>
    </lineage>
</organism>
<dbReference type="InterPro" id="IPR005322">
    <property type="entry name" value="Peptidase_C69"/>
</dbReference>
<dbReference type="RefSeq" id="WP_257742728.1">
    <property type="nucleotide sequence ID" value="NZ_CP096115.1"/>
</dbReference>
<dbReference type="KEGG" id="mend:L6E24_00180"/>
<dbReference type="GO" id="GO:0016805">
    <property type="term" value="F:dipeptidase activity"/>
    <property type="evidence" value="ECO:0007669"/>
    <property type="project" value="UniProtKB-KW"/>
</dbReference>
<protein>
    <submittedName>
        <fullName evidence="2">C69 family dipeptidase</fullName>
        <ecNumber evidence="2">3.4.13.-</ecNumber>
    </submittedName>
</protein>
<keyword evidence="3" id="KW-1185">Reference proteome</keyword>
<dbReference type="Gene3D" id="3.60.60.10">
    <property type="entry name" value="Penicillin V Acylase, Chain A"/>
    <property type="match status" value="1"/>
</dbReference>
<gene>
    <name evidence="2" type="ORF">L6E24_00180</name>
</gene>
<dbReference type="GO" id="GO:0006508">
    <property type="term" value="P:proteolysis"/>
    <property type="evidence" value="ECO:0007669"/>
    <property type="project" value="InterPro"/>
</dbReference>
<feature type="region of interest" description="Disordered" evidence="1">
    <location>
        <begin position="88"/>
        <end position="108"/>
    </location>
</feature>
<keyword evidence="2" id="KW-0224">Dipeptidase</keyword>
<name>A0A9E7TLP3_9EURY</name>
<reference evidence="2" key="1">
    <citation type="submission" date="2022-04" db="EMBL/GenBank/DDBJ databases">
        <title>Complete genome of Methanoplanus endosymbiosus DSM 3599.</title>
        <authorList>
            <person name="Chen S.-C."/>
            <person name="You Y.-T."/>
            <person name="Zhou Y.-Z."/>
            <person name="Lai M.-C."/>
        </authorList>
    </citation>
    <scope>NUCLEOTIDE SEQUENCE</scope>
    <source>
        <strain evidence="2">DSM 3599</strain>
    </source>
</reference>
<dbReference type="Proteomes" id="UP001060368">
    <property type="component" value="Chromosome"/>
</dbReference>
<sequence>MQDFKSWTDAGLAERLNSKIPAVILASLLLLLFIPGTVSACTIFGITPGASEDGSVYAGHTNDGVGKDWRNIDDVTLTYIPPADHKPGDKRPVFFDPNSGSDAAGGKESPDKMTVIGYIDQVPHTYGYYTSSYGMINEKNLMSAECTDYAKFEPNAEEGKRIFYSSGLSNVALERCTNARDAVLLVGELIDNYGYYGTGETLIFADSEEVWVIEMCGNPVDETGGLWVAKKVPNGEIFVAGNEFRIREVETGTSDMYYSENLFKAAEKAGWWSPADGTLDWLSTVSYGEYAHPYYSLMRVWRLEDKLAPSLNLSPYVENSYTKAYPFSVKPDEKVDFETALNMFRDHYEGTEFDLRDGKASGPFENPYRYLGPMDAHTNFQNESYLDVRAGANVRPISAIFCAYSYVAQVRSGLPDETAGVLWFGPAVAYETVYAPFYANSESVSDRYSKGSRLKYNYNTAYWTFDLLTNWAMLKYDAMIDDIQTEQKKLETESYDLLMDTDKKAGECLSAGDEAGAKALMTNFTLGRGDEIINDWKALTATLIVKYSNGLVTDPVTEEVTEGGYPDWWYDDTDYQYGPRVYQLDELRNTPGLNYTGKIVSVSKDASFEEIKEVIQ</sequence>
<proteinExistence type="predicted"/>
<accession>A0A9E7TLP3</accession>
<dbReference type="EC" id="3.4.13.-" evidence="2"/>
<evidence type="ECO:0000313" key="3">
    <source>
        <dbReference type="Proteomes" id="UP001060368"/>
    </source>
</evidence>
<dbReference type="Pfam" id="PF03577">
    <property type="entry name" value="Peptidase_C69"/>
    <property type="match status" value="1"/>
</dbReference>
<dbReference type="EMBL" id="CP096115">
    <property type="protein sequence ID" value="UUX92581.1"/>
    <property type="molecule type" value="Genomic_DNA"/>
</dbReference>
<keyword evidence="2" id="KW-0645">Protease</keyword>
<dbReference type="GO" id="GO:0070004">
    <property type="term" value="F:cysteine-type exopeptidase activity"/>
    <property type="evidence" value="ECO:0007669"/>
    <property type="project" value="InterPro"/>
</dbReference>